<dbReference type="Proteomes" id="UP000887566">
    <property type="component" value="Unplaced"/>
</dbReference>
<dbReference type="AlphaFoldDB" id="A0A914X9Q9"/>
<sequence length="106" mass="11937">MTNGGGGGSRSSLPPRDMSSVFEFVDERLCARRDQRRAASFTLRHSHQPVLISFFGFCRTTSSVVCCLIAPPRGDTRLRLRYRALRSVVAHSFVARLRRSRSVPLQ</sequence>
<evidence type="ECO:0000313" key="1">
    <source>
        <dbReference type="Proteomes" id="UP000887566"/>
    </source>
</evidence>
<proteinExistence type="predicted"/>
<evidence type="ECO:0000313" key="2">
    <source>
        <dbReference type="WBParaSite" id="PSAMB.scaffold663size44258.g7913.t1"/>
    </source>
</evidence>
<protein>
    <submittedName>
        <fullName evidence="2">Uncharacterized protein</fullName>
    </submittedName>
</protein>
<reference evidence="2" key="1">
    <citation type="submission" date="2022-11" db="UniProtKB">
        <authorList>
            <consortium name="WormBaseParasite"/>
        </authorList>
    </citation>
    <scope>IDENTIFICATION</scope>
</reference>
<dbReference type="WBParaSite" id="PSAMB.scaffold663size44258.g7913.t1">
    <property type="protein sequence ID" value="PSAMB.scaffold663size44258.g7913.t1"/>
    <property type="gene ID" value="PSAMB.scaffold663size44258.g7913"/>
</dbReference>
<organism evidence="1 2">
    <name type="scientific">Plectus sambesii</name>
    <dbReference type="NCBI Taxonomy" id="2011161"/>
    <lineage>
        <taxon>Eukaryota</taxon>
        <taxon>Metazoa</taxon>
        <taxon>Ecdysozoa</taxon>
        <taxon>Nematoda</taxon>
        <taxon>Chromadorea</taxon>
        <taxon>Plectida</taxon>
        <taxon>Plectina</taxon>
        <taxon>Plectoidea</taxon>
        <taxon>Plectidae</taxon>
        <taxon>Plectus</taxon>
    </lineage>
</organism>
<keyword evidence="1" id="KW-1185">Reference proteome</keyword>
<accession>A0A914X9Q9</accession>
<name>A0A914X9Q9_9BILA</name>